<feature type="region of interest" description="Disordered" evidence="11">
    <location>
        <begin position="449"/>
        <end position="487"/>
    </location>
</feature>
<feature type="region of interest" description="Disordered" evidence="11">
    <location>
        <begin position="566"/>
        <end position="589"/>
    </location>
</feature>
<dbReference type="VEuPathDB" id="VectorBase:AFUN2_011695"/>
<keyword evidence="5" id="KW-0863">Zinc-finger</keyword>
<evidence type="ECO:0008006" key="13">
    <source>
        <dbReference type="Google" id="ProtNLM"/>
    </source>
</evidence>
<dbReference type="VEuPathDB" id="VectorBase:AFUN000251"/>
<evidence type="ECO:0000256" key="3">
    <source>
        <dbReference type="ARBA" id="ARBA00022723"/>
    </source>
</evidence>
<dbReference type="GO" id="GO:0008270">
    <property type="term" value="F:zinc ion binding"/>
    <property type="evidence" value="ECO:0007669"/>
    <property type="project" value="UniProtKB-KW"/>
</dbReference>
<name>A0A182R262_ANOFN</name>
<feature type="compositionally biased region" description="Polar residues" evidence="11">
    <location>
        <begin position="314"/>
        <end position="325"/>
    </location>
</feature>
<dbReference type="GO" id="GO:0000978">
    <property type="term" value="F:RNA polymerase II cis-regulatory region sequence-specific DNA binding"/>
    <property type="evidence" value="ECO:0007669"/>
    <property type="project" value="TreeGrafter"/>
</dbReference>
<evidence type="ECO:0000256" key="1">
    <source>
        <dbReference type="ARBA" id="ARBA00004123"/>
    </source>
</evidence>
<keyword evidence="6" id="KW-0862">Zinc</keyword>
<evidence type="ECO:0000256" key="4">
    <source>
        <dbReference type="ARBA" id="ARBA00022737"/>
    </source>
</evidence>
<protein>
    <recommendedName>
        <fullName evidence="13">Myelin transcription factor 1 domain-containing protein</fullName>
    </recommendedName>
</protein>
<keyword evidence="9" id="KW-0539">Nucleus</keyword>
<comment type="similarity">
    <text evidence="2">Belongs to the MYT1 family.</text>
</comment>
<evidence type="ECO:0000256" key="8">
    <source>
        <dbReference type="ARBA" id="ARBA00023163"/>
    </source>
</evidence>
<dbReference type="PANTHER" id="PTHR10816:SF15">
    <property type="entry name" value="MYELIN TRANSCRIPTION FACTOR 1-LIKE PROTEIN"/>
    <property type="match status" value="1"/>
</dbReference>
<evidence type="ECO:0000256" key="10">
    <source>
        <dbReference type="SAM" id="Coils"/>
    </source>
</evidence>
<evidence type="ECO:0000256" key="2">
    <source>
        <dbReference type="ARBA" id="ARBA00010194"/>
    </source>
</evidence>
<dbReference type="GO" id="GO:0005634">
    <property type="term" value="C:nucleus"/>
    <property type="evidence" value="ECO:0007669"/>
    <property type="project" value="UniProtKB-SubCell"/>
</dbReference>
<feature type="region of interest" description="Disordered" evidence="11">
    <location>
        <begin position="691"/>
        <end position="744"/>
    </location>
</feature>
<evidence type="ECO:0000256" key="5">
    <source>
        <dbReference type="ARBA" id="ARBA00022771"/>
    </source>
</evidence>
<evidence type="ECO:0000256" key="7">
    <source>
        <dbReference type="ARBA" id="ARBA00023015"/>
    </source>
</evidence>
<feature type="compositionally biased region" description="Polar residues" evidence="11">
    <location>
        <begin position="449"/>
        <end position="458"/>
    </location>
</feature>
<dbReference type="EnsemblMetazoa" id="AFUN000251-RA">
    <property type="protein sequence ID" value="AFUN000251-PA"/>
    <property type="gene ID" value="AFUN000251"/>
</dbReference>
<feature type="coiled-coil region" evidence="10">
    <location>
        <begin position="747"/>
        <end position="788"/>
    </location>
</feature>
<proteinExistence type="inferred from homology"/>
<dbReference type="PANTHER" id="PTHR10816">
    <property type="entry name" value="MYELIN TRANSCRIPTION FACTOR 1-RELATED"/>
    <property type="match status" value="1"/>
</dbReference>
<dbReference type="PROSITE" id="PS51802">
    <property type="entry name" value="ZF_CCHHC"/>
    <property type="match status" value="3"/>
</dbReference>
<organism evidence="12">
    <name type="scientific">Anopheles funestus</name>
    <name type="common">African malaria mosquito</name>
    <dbReference type="NCBI Taxonomy" id="62324"/>
    <lineage>
        <taxon>Eukaryota</taxon>
        <taxon>Metazoa</taxon>
        <taxon>Ecdysozoa</taxon>
        <taxon>Arthropoda</taxon>
        <taxon>Hexapoda</taxon>
        <taxon>Insecta</taxon>
        <taxon>Pterygota</taxon>
        <taxon>Neoptera</taxon>
        <taxon>Endopterygota</taxon>
        <taxon>Diptera</taxon>
        <taxon>Nematocera</taxon>
        <taxon>Culicoidea</taxon>
        <taxon>Culicidae</taxon>
        <taxon>Anophelinae</taxon>
        <taxon>Anopheles</taxon>
    </lineage>
</organism>
<evidence type="ECO:0000256" key="9">
    <source>
        <dbReference type="ARBA" id="ARBA00023242"/>
    </source>
</evidence>
<keyword evidence="4" id="KW-0677">Repeat</keyword>
<feature type="region of interest" description="Disordered" evidence="11">
    <location>
        <begin position="175"/>
        <end position="329"/>
    </location>
</feature>
<comment type="subcellular location">
    <subcellularLocation>
        <location evidence="1">Nucleus</location>
    </subcellularLocation>
</comment>
<feature type="compositionally biased region" description="Low complexity" evidence="11">
    <location>
        <begin position="707"/>
        <end position="732"/>
    </location>
</feature>
<feature type="compositionally biased region" description="Low complexity" evidence="11">
    <location>
        <begin position="254"/>
        <end position="275"/>
    </location>
</feature>
<accession>A0A182R262</accession>
<dbReference type="GO" id="GO:0007399">
    <property type="term" value="P:nervous system development"/>
    <property type="evidence" value="ECO:0007669"/>
    <property type="project" value="UniProtKB-KW"/>
</dbReference>
<keyword evidence="10" id="KW-0175">Coiled coil</keyword>
<dbReference type="GO" id="GO:0000981">
    <property type="term" value="F:DNA-binding transcription factor activity, RNA polymerase II-specific"/>
    <property type="evidence" value="ECO:0007669"/>
    <property type="project" value="TreeGrafter"/>
</dbReference>
<dbReference type="FunFam" id="4.10.320.30:FF:000001">
    <property type="entry name" value="Myelin transcription factor 1-like, a"/>
    <property type="match status" value="2"/>
</dbReference>
<keyword evidence="7" id="KW-0805">Transcription regulation</keyword>
<dbReference type="AlphaFoldDB" id="A0A182R262"/>
<dbReference type="InterPro" id="IPR036060">
    <property type="entry name" value="Znf_C2H2C_sf"/>
</dbReference>
<sequence>MIDNGYSYVTRDNLRYTELNDGRSYAQMGTLASPPAMANRGLSEYDSTAVHLANHRPYDPAPQTAFERYDTAYAPQRTALYPAAAYGYTQPTIIDEEQKYLGADSNPHTTDVQQPQTHPHHHLGLGGPTAPDARTHHTMMKVEMDDSAGPIYPRPIYHYDPSTCGAMPPGFSAINLSVKESSPPLPPAYKTGPGSPSPNGRRVGDERGNKISSTSPEPQVSPTGGRRNSSPQASLDLSSNNSGGTSPQFPNRQSTNINTNTNTSTSGNTSNTNSNAVYTSEVSESRPAEVNANDYGNTAERPLGMGFARPQPPSASYSRESTPDSGGSYYADSYRDQSGYSPHTSYGMVVQPDYSNGYPSYAPNAYQYSGPYASSLGTTVYPPTVPTSYPASSSSSFVTPPSLGQHIAPHDNLLKAGLTGYQRLERPQFPSQSQELKCPTPGCDGSGHATGNYSSHRSLSGCPRASKPKSKPRDGQESEPLRCPIPGCDGSGHSTGKFLSHRSASGCPIAFRNKMHILENGGTIEQAKAAMAQAAAGKFEPFTCPTPGCDGNGHVDGTFSTHRTVASCPTAQGPGQAPSSKKPRYGDADNGVLGGLGPVAPKSFNDLATGYSQSVKGSLMSGPGPLLVGPPPPPPPAQVPPSLGVLTSGGVPPAATSGLLAGLGHPVAGVHVHGVPGVLGVGGSATVPNHCGTGTATDHHPAPTDRAGNPAGNGAIAPNPTTNTTGPTDPAGGVPPPDGTGVASDDILALDEEITELKRENARVELQMLRLKSNINAMESQLNNNNHEPKLLEIGTRGIT</sequence>
<feature type="compositionally biased region" description="Low complexity" evidence="11">
    <location>
        <begin position="107"/>
        <end position="117"/>
    </location>
</feature>
<evidence type="ECO:0000256" key="6">
    <source>
        <dbReference type="ARBA" id="ARBA00022833"/>
    </source>
</evidence>
<evidence type="ECO:0000313" key="12">
    <source>
        <dbReference type="EnsemblMetazoa" id="AFUN000251-PA"/>
    </source>
</evidence>
<dbReference type="STRING" id="62324.A0A182R262"/>
<evidence type="ECO:0000256" key="11">
    <source>
        <dbReference type="SAM" id="MobiDB-lite"/>
    </source>
</evidence>
<dbReference type="Gene3D" id="4.10.320.30">
    <property type="match status" value="3"/>
</dbReference>
<dbReference type="InterPro" id="IPR002515">
    <property type="entry name" value="Znf_C2H2C"/>
</dbReference>
<feature type="region of interest" description="Disordered" evidence="11">
    <location>
        <begin position="103"/>
        <end position="132"/>
    </location>
</feature>
<dbReference type="Pfam" id="PF01530">
    <property type="entry name" value="zf-C2HC"/>
    <property type="match status" value="3"/>
</dbReference>
<reference evidence="12" key="1">
    <citation type="submission" date="2020-05" db="UniProtKB">
        <authorList>
            <consortium name="EnsemblMetazoa"/>
        </authorList>
    </citation>
    <scope>IDENTIFICATION</scope>
    <source>
        <strain evidence="12">FUMOZ</strain>
    </source>
</reference>
<keyword evidence="8" id="KW-0804">Transcription</keyword>
<dbReference type="SUPFAM" id="SSF103637">
    <property type="entry name" value="CCHHC domain"/>
    <property type="match status" value="3"/>
</dbReference>
<feature type="compositionally biased region" description="Polar residues" evidence="11">
    <location>
        <begin position="210"/>
        <end position="253"/>
    </location>
</feature>
<keyword evidence="3" id="KW-0479">Metal-binding</keyword>
<feature type="compositionally biased region" description="Basic and acidic residues" evidence="11">
    <location>
        <begin position="471"/>
        <end position="480"/>
    </location>
</feature>